<keyword evidence="1" id="KW-1133">Transmembrane helix</keyword>
<evidence type="ECO:0000313" key="2">
    <source>
        <dbReference type="EMBL" id="KAJ3053575.1"/>
    </source>
</evidence>
<keyword evidence="3" id="KW-1185">Reference proteome</keyword>
<proteinExistence type="predicted"/>
<keyword evidence="1" id="KW-0472">Membrane</keyword>
<name>A0AAD5X631_9FUNG</name>
<keyword evidence="1" id="KW-0812">Transmembrane</keyword>
<sequence length="235" mass="25719">MRIPAPTLPRQSRAVVVVVALLVQFAVLHFLYSQRTKESAGCDKYGCAHRHGYFRTGVRKGATGHDFPRAKQCDSSNLRHSVDVRLKYIQEHGVARGTIQSETAYAVQLISAIQHGMLMCGDVGEIGTQEGTLPSSLLLSTTPTERLLLLISPNPPSTSANLLTILNFYTTDTQKEIHIIHQSSMDIEVQTIHHAIGPFRLLSLDGEKRVDVVMNDLEIAGRSLVLGGVVVVGGW</sequence>
<dbReference type="Proteomes" id="UP001212841">
    <property type="component" value="Unassembled WGS sequence"/>
</dbReference>
<accession>A0AAD5X631</accession>
<dbReference type="AlphaFoldDB" id="A0AAD5X631"/>
<evidence type="ECO:0000313" key="3">
    <source>
        <dbReference type="Proteomes" id="UP001212841"/>
    </source>
</evidence>
<evidence type="ECO:0000256" key="1">
    <source>
        <dbReference type="SAM" id="Phobius"/>
    </source>
</evidence>
<protein>
    <submittedName>
        <fullName evidence="2">Uncharacterized protein</fullName>
    </submittedName>
</protein>
<reference evidence="2" key="1">
    <citation type="submission" date="2020-05" db="EMBL/GenBank/DDBJ databases">
        <title>Phylogenomic resolution of chytrid fungi.</title>
        <authorList>
            <person name="Stajich J.E."/>
            <person name="Amses K."/>
            <person name="Simmons R."/>
            <person name="Seto K."/>
            <person name="Myers J."/>
            <person name="Bonds A."/>
            <person name="Quandt C.A."/>
            <person name="Barry K."/>
            <person name="Liu P."/>
            <person name="Grigoriev I."/>
            <person name="Longcore J.E."/>
            <person name="James T.Y."/>
        </authorList>
    </citation>
    <scope>NUCLEOTIDE SEQUENCE</scope>
    <source>
        <strain evidence="2">JEL0318</strain>
    </source>
</reference>
<dbReference type="EMBL" id="JADGJD010000198">
    <property type="protein sequence ID" value="KAJ3053575.1"/>
    <property type="molecule type" value="Genomic_DNA"/>
</dbReference>
<comment type="caution">
    <text evidence="2">The sequence shown here is derived from an EMBL/GenBank/DDBJ whole genome shotgun (WGS) entry which is preliminary data.</text>
</comment>
<gene>
    <name evidence="2" type="ORF">HK097_003952</name>
</gene>
<organism evidence="2 3">
    <name type="scientific">Rhizophlyctis rosea</name>
    <dbReference type="NCBI Taxonomy" id="64517"/>
    <lineage>
        <taxon>Eukaryota</taxon>
        <taxon>Fungi</taxon>
        <taxon>Fungi incertae sedis</taxon>
        <taxon>Chytridiomycota</taxon>
        <taxon>Chytridiomycota incertae sedis</taxon>
        <taxon>Chytridiomycetes</taxon>
        <taxon>Rhizophlyctidales</taxon>
        <taxon>Rhizophlyctidaceae</taxon>
        <taxon>Rhizophlyctis</taxon>
    </lineage>
</organism>
<feature type="transmembrane region" description="Helical" evidence="1">
    <location>
        <begin position="12"/>
        <end position="32"/>
    </location>
</feature>